<accession>A0A0F9DPA8</accession>
<name>A0A0F9DPA8_9ZZZZ</name>
<dbReference type="AlphaFoldDB" id="A0A0F9DPA8"/>
<proteinExistence type="predicted"/>
<sequence length="74" mass="8541">MVFNRKDIKMVTMICGAAIRPVQKSRSTNDGFVPNKKQDKWAAKECKRRKQIIREATYAISTQFGLKYVLRGGY</sequence>
<dbReference type="EMBL" id="LAZR01038472">
    <property type="protein sequence ID" value="KKL19486.1"/>
    <property type="molecule type" value="Genomic_DNA"/>
</dbReference>
<evidence type="ECO:0000313" key="1">
    <source>
        <dbReference type="EMBL" id="KKL19486.1"/>
    </source>
</evidence>
<comment type="caution">
    <text evidence="1">The sequence shown here is derived from an EMBL/GenBank/DDBJ whole genome shotgun (WGS) entry which is preliminary data.</text>
</comment>
<protein>
    <submittedName>
        <fullName evidence="1">Uncharacterized protein</fullName>
    </submittedName>
</protein>
<reference evidence="1" key="1">
    <citation type="journal article" date="2015" name="Nature">
        <title>Complex archaea that bridge the gap between prokaryotes and eukaryotes.</title>
        <authorList>
            <person name="Spang A."/>
            <person name="Saw J.H."/>
            <person name="Jorgensen S.L."/>
            <person name="Zaremba-Niedzwiedzka K."/>
            <person name="Martijn J."/>
            <person name="Lind A.E."/>
            <person name="van Eijk R."/>
            <person name="Schleper C."/>
            <person name="Guy L."/>
            <person name="Ettema T.J."/>
        </authorList>
    </citation>
    <scope>NUCLEOTIDE SEQUENCE</scope>
</reference>
<organism evidence="1">
    <name type="scientific">marine sediment metagenome</name>
    <dbReference type="NCBI Taxonomy" id="412755"/>
    <lineage>
        <taxon>unclassified sequences</taxon>
        <taxon>metagenomes</taxon>
        <taxon>ecological metagenomes</taxon>
    </lineage>
</organism>
<gene>
    <name evidence="1" type="ORF">LCGC14_2464980</name>
</gene>